<sequence length="215" mass="22598">MRTIPAVAAILPVLVIAACQPTGEPAATVQPDPQPSEVMRQTFASCAWGRVEGSGLAVWSYACPAELGNVKLVADDSLPGFAVESTYDGRTERGPAVVIFNKAADAPIDAILEAVRARSPGPDTANCTLQPVTFEGAVPGSFGFEPTGELATRWNAFATGEADAEPIEPPCGSMGPQMSGDRSFRVLESDPTRVVFIEYGSEIQIFDPSTLRPAS</sequence>
<dbReference type="PROSITE" id="PS51257">
    <property type="entry name" value="PROKAR_LIPOPROTEIN"/>
    <property type="match status" value="1"/>
</dbReference>
<feature type="signal peptide" evidence="1">
    <location>
        <begin position="1"/>
        <end position="17"/>
    </location>
</feature>
<gene>
    <name evidence="2" type="ORF">B7Z01_07850</name>
</gene>
<name>A0A258FNX7_9CAUL</name>
<feature type="chain" id="PRO_5012671928" description="Lipoprotein" evidence="1">
    <location>
        <begin position="18"/>
        <end position="215"/>
    </location>
</feature>
<accession>A0A258FNX7</accession>
<comment type="caution">
    <text evidence="2">The sequence shown here is derived from an EMBL/GenBank/DDBJ whole genome shotgun (WGS) entry which is preliminary data.</text>
</comment>
<dbReference type="EMBL" id="NCEB01000014">
    <property type="protein sequence ID" value="OYX33664.1"/>
    <property type="molecule type" value="Genomic_DNA"/>
</dbReference>
<proteinExistence type="predicted"/>
<evidence type="ECO:0000313" key="3">
    <source>
        <dbReference type="Proteomes" id="UP000215595"/>
    </source>
</evidence>
<organism evidence="2 3">
    <name type="scientific">Brevundimonas subvibrioides</name>
    <dbReference type="NCBI Taxonomy" id="74313"/>
    <lineage>
        <taxon>Bacteria</taxon>
        <taxon>Pseudomonadati</taxon>
        <taxon>Pseudomonadota</taxon>
        <taxon>Alphaproteobacteria</taxon>
        <taxon>Caulobacterales</taxon>
        <taxon>Caulobacteraceae</taxon>
        <taxon>Brevundimonas</taxon>
    </lineage>
</organism>
<dbReference type="Proteomes" id="UP000215595">
    <property type="component" value="Unassembled WGS sequence"/>
</dbReference>
<evidence type="ECO:0000256" key="1">
    <source>
        <dbReference type="SAM" id="SignalP"/>
    </source>
</evidence>
<evidence type="ECO:0008006" key="4">
    <source>
        <dbReference type="Google" id="ProtNLM"/>
    </source>
</evidence>
<dbReference type="AlphaFoldDB" id="A0A258FNX7"/>
<protein>
    <recommendedName>
        <fullName evidence="4">Lipoprotein</fullName>
    </recommendedName>
</protein>
<keyword evidence="1" id="KW-0732">Signal</keyword>
<evidence type="ECO:0000313" key="2">
    <source>
        <dbReference type="EMBL" id="OYX33664.1"/>
    </source>
</evidence>
<reference evidence="2 3" key="1">
    <citation type="submission" date="2017-03" db="EMBL/GenBank/DDBJ databases">
        <title>Lifting the veil on microbial sulfur biogeochemistry in mining wastewaters.</title>
        <authorList>
            <person name="Kantor R.S."/>
            <person name="Colenbrander Nelson T."/>
            <person name="Marshall S."/>
            <person name="Bennett D."/>
            <person name="Apte S."/>
            <person name="Camacho D."/>
            <person name="Thomas B.C."/>
            <person name="Warren L.A."/>
            <person name="Banfield J.F."/>
        </authorList>
    </citation>
    <scope>NUCLEOTIDE SEQUENCE [LARGE SCALE GENOMIC DNA]</scope>
    <source>
        <strain evidence="2">32-69-9</strain>
    </source>
</reference>